<gene>
    <name evidence="1" type="ORF">ENW48_09470</name>
</gene>
<dbReference type="EMBL" id="DTKJ01000063">
    <property type="protein sequence ID" value="HGZ12435.1"/>
    <property type="molecule type" value="Genomic_DNA"/>
</dbReference>
<evidence type="ECO:0000313" key="1">
    <source>
        <dbReference type="EMBL" id="HGZ12435.1"/>
    </source>
</evidence>
<dbReference type="AlphaFoldDB" id="A0A7C5AMS5"/>
<sequence length="77" mass="9396">MTETVECYSGGRLHERPRRFKWAGRWQQVAQVLARWQEPEALVFRVLADDGRRYRLTYHLDRESWTVFPEWEAQKQS</sequence>
<protein>
    <submittedName>
        <fullName evidence="1">Uncharacterized protein</fullName>
    </submittedName>
</protein>
<proteinExistence type="predicted"/>
<organism evidence="1">
    <name type="scientific">Desulfobacca acetoxidans</name>
    <dbReference type="NCBI Taxonomy" id="60893"/>
    <lineage>
        <taxon>Bacteria</taxon>
        <taxon>Pseudomonadati</taxon>
        <taxon>Thermodesulfobacteriota</taxon>
        <taxon>Desulfobaccia</taxon>
        <taxon>Desulfobaccales</taxon>
        <taxon>Desulfobaccaceae</taxon>
        <taxon>Desulfobacca</taxon>
    </lineage>
</organism>
<comment type="caution">
    <text evidence="1">The sequence shown here is derived from an EMBL/GenBank/DDBJ whole genome shotgun (WGS) entry which is preliminary data.</text>
</comment>
<name>A0A7C5AMS5_9BACT</name>
<accession>A0A7C5AMS5</accession>
<reference evidence="1" key="1">
    <citation type="journal article" date="2020" name="mSystems">
        <title>Genome- and Community-Level Interaction Insights into Carbon Utilization and Element Cycling Functions of Hydrothermarchaeota in Hydrothermal Sediment.</title>
        <authorList>
            <person name="Zhou Z."/>
            <person name="Liu Y."/>
            <person name="Xu W."/>
            <person name="Pan J."/>
            <person name="Luo Z.H."/>
            <person name="Li M."/>
        </authorList>
    </citation>
    <scope>NUCLEOTIDE SEQUENCE [LARGE SCALE GENOMIC DNA]</scope>
    <source>
        <strain evidence="1">SpSt-853</strain>
    </source>
</reference>